<dbReference type="Gene3D" id="3.10.20.440">
    <property type="entry name" value="2Fe-2S iron-sulphur cluster binding domain, sarcosine oxidase, alpha subunit, N-terminal domain"/>
    <property type="match status" value="1"/>
</dbReference>
<sequence length="112" mass="11528">MTTSPHPGQPGTTAAPETGPPHAGRLVGARPEPGFEITVDGRPVTAVPGQTVGAVLYANGIRSWRTTRFGGRPRGLFCGIGVCFDCLITVNGEASLRACQIEALPGDEVTTG</sequence>
<dbReference type="InterPro" id="IPR042204">
    <property type="entry name" value="2Fe-2S-bd_N"/>
</dbReference>
<evidence type="ECO:0000256" key="2">
    <source>
        <dbReference type="SAM" id="MobiDB-lite"/>
    </source>
</evidence>
<evidence type="ECO:0000256" key="1">
    <source>
        <dbReference type="ARBA" id="ARBA00023002"/>
    </source>
</evidence>
<organism evidence="3 4">
    <name type="scientific">Sphaerisporangium flaviroseum</name>
    <dbReference type="NCBI Taxonomy" id="509199"/>
    <lineage>
        <taxon>Bacteria</taxon>
        <taxon>Bacillati</taxon>
        <taxon>Actinomycetota</taxon>
        <taxon>Actinomycetes</taxon>
        <taxon>Streptosporangiales</taxon>
        <taxon>Streptosporangiaceae</taxon>
        <taxon>Sphaerisporangium</taxon>
    </lineage>
</organism>
<reference evidence="4" key="1">
    <citation type="journal article" date="2019" name="Int. J. Syst. Evol. Microbiol.">
        <title>The Global Catalogue of Microorganisms (GCM) 10K type strain sequencing project: providing services to taxonomists for standard genome sequencing and annotation.</title>
        <authorList>
            <consortium name="The Broad Institute Genomics Platform"/>
            <consortium name="The Broad Institute Genome Sequencing Center for Infectious Disease"/>
            <person name="Wu L."/>
            <person name="Ma J."/>
        </authorList>
    </citation>
    <scope>NUCLEOTIDE SEQUENCE [LARGE SCALE GENOMIC DNA]</scope>
    <source>
        <strain evidence="4">JCM 16908</strain>
    </source>
</reference>
<dbReference type="Pfam" id="PF13510">
    <property type="entry name" value="Fer2_4"/>
    <property type="match status" value="1"/>
</dbReference>
<proteinExistence type="predicted"/>
<feature type="region of interest" description="Disordered" evidence="2">
    <location>
        <begin position="1"/>
        <end position="31"/>
    </location>
</feature>
<dbReference type="InterPro" id="IPR036010">
    <property type="entry name" value="2Fe-2S_ferredoxin-like_sf"/>
</dbReference>
<dbReference type="RefSeq" id="WP_344945218.1">
    <property type="nucleotide sequence ID" value="NZ_BAAAZR010000019.1"/>
</dbReference>
<dbReference type="EMBL" id="BAAAZR010000019">
    <property type="protein sequence ID" value="GAA3824423.1"/>
    <property type="molecule type" value="Genomic_DNA"/>
</dbReference>
<comment type="caution">
    <text evidence="3">The sequence shown here is derived from an EMBL/GenBank/DDBJ whole genome shotgun (WGS) entry which is preliminary data.</text>
</comment>
<dbReference type="SUPFAM" id="SSF54292">
    <property type="entry name" value="2Fe-2S ferredoxin-like"/>
    <property type="match status" value="1"/>
</dbReference>
<evidence type="ECO:0008006" key="5">
    <source>
        <dbReference type="Google" id="ProtNLM"/>
    </source>
</evidence>
<dbReference type="Proteomes" id="UP001500888">
    <property type="component" value="Unassembled WGS sequence"/>
</dbReference>
<gene>
    <name evidence="3" type="ORF">GCM10022226_51350</name>
</gene>
<name>A0ABP7IQG5_9ACTN</name>
<keyword evidence="1" id="KW-0560">Oxidoreductase</keyword>
<evidence type="ECO:0000313" key="4">
    <source>
        <dbReference type="Proteomes" id="UP001500888"/>
    </source>
</evidence>
<feature type="compositionally biased region" description="Low complexity" evidence="2">
    <location>
        <begin position="9"/>
        <end position="24"/>
    </location>
</feature>
<evidence type="ECO:0000313" key="3">
    <source>
        <dbReference type="EMBL" id="GAA3824423.1"/>
    </source>
</evidence>
<keyword evidence="4" id="KW-1185">Reference proteome</keyword>
<protein>
    <recommendedName>
        <fullName evidence="5">Proline dehydrogenase</fullName>
    </recommendedName>
</protein>
<accession>A0ABP7IQG5</accession>